<dbReference type="NCBIfam" id="TIGR00143">
    <property type="entry name" value="hypF"/>
    <property type="match status" value="1"/>
</dbReference>
<dbReference type="InterPro" id="IPR017945">
    <property type="entry name" value="DHBP_synth_RibB-like_a/b_dom"/>
</dbReference>
<reference evidence="3 4" key="1">
    <citation type="submission" date="2020-03" db="EMBL/GenBank/DDBJ databases">
        <title>Whole genome shotgun sequence of Phytohabitans suffuscus NBRC 105367.</title>
        <authorList>
            <person name="Komaki H."/>
            <person name="Tamura T."/>
        </authorList>
    </citation>
    <scope>NUCLEOTIDE SEQUENCE [LARGE SCALE GENOMIC DNA]</scope>
    <source>
        <strain evidence="3 4">NBRC 105367</strain>
    </source>
</reference>
<keyword evidence="4" id="KW-1185">Reference proteome</keyword>
<dbReference type="GO" id="GO:0003725">
    <property type="term" value="F:double-stranded RNA binding"/>
    <property type="evidence" value="ECO:0007669"/>
    <property type="project" value="InterPro"/>
</dbReference>
<dbReference type="InterPro" id="IPR004421">
    <property type="entry name" value="Carbamoyltransferase_HypF"/>
</dbReference>
<feature type="domain" description="YrdC-like" evidence="2">
    <location>
        <begin position="8"/>
        <end position="193"/>
    </location>
</feature>
<evidence type="ECO:0000259" key="2">
    <source>
        <dbReference type="PROSITE" id="PS51163"/>
    </source>
</evidence>
<sequence length="568" mass="59388">MGRHRHRDAALSAAVDAVDAGGLVAVKGIGGYQLVCDATDAAAVARTRAAKHRPAKPLAVMVPDPDTAGRLAHLDAAEHALLTGAARPIVLARRQGADALAAGVTGGLPEIGIFLPYSPLHHLLLHALARPLVVTSGNRAGEPIATDPATARQVLAPLVDGVLDHDRPIHSRYDDSVARVVAAVPRVVRRARGYAPRALPLPVPTPEPLLAVGAQLKHTTALASADRAVLGPHTGDLENAETLAAFEQSVARLARLRGAQPTVVAHDLHPGYLSTQYAAAHFPAGRRLAVQHHHAHVAAVAAEHGLPEPFIGIAYDGLGLGDDGTFWGGEVLLAGYTGYRRIGRFGYAPMPGGAAAVRRPARMALGYLFGAEDLGARPPRLPAGLSARLDSREVEVVRRMVERHLNSPLASSAGRLFDAVASLLGVADDATYEGEAAIRLEAAASGHPSGGGLRWRLVRRDELWVYDPVPTLTDALERAASEPAGLVAARFHTTLVEVTVALASQVESPNRSVCLAGGVWQNRRLAAETVAALAAAGFRAYLGEEVPVNDGGISYGQAAVAAARLARR</sequence>
<dbReference type="Gene3D" id="3.30.110.120">
    <property type="match status" value="1"/>
</dbReference>
<comment type="similarity">
    <text evidence="1">Belongs to the carbamoyltransferase HypF family.</text>
</comment>
<dbReference type="PANTHER" id="PTHR42959">
    <property type="entry name" value="CARBAMOYLTRANSFERASE"/>
    <property type="match status" value="1"/>
</dbReference>
<dbReference type="Proteomes" id="UP000503011">
    <property type="component" value="Chromosome"/>
</dbReference>
<dbReference type="KEGG" id="psuu:Psuf_068790"/>
<dbReference type="GO" id="GO:0016743">
    <property type="term" value="F:carboxyl- or carbamoyltransferase activity"/>
    <property type="evidence" value="ECO:0007669"/>
    <property type="project" value="InterPro"/>
</dbReference>
<protein>
    <recommendedName>
        <fullName evidence="2">YrdC-like domain-containing protein</fullName>
    </recommendedName>
</protein>
<dbReference type="RefSeq" id="WP_197946098.1">
    <property type="nucleotide sequence ID" value="NZ_AP022871.1"/>
</dbReference>
<accession>A0A6F8YU42</accession>
<dbReference type="InterPro" id="IPR055128">
    <property type="entry name" value="HypF_C_2"/>
</dbReference>
<dbReference type="Gene3D" id="3.90.870.40">
    <property type="match status" value="1"/>
</dbReference>
<dbReference type="Gene3D" id="3.30.420.360">
    <property type="match status" value="1"/>
</dbReference>
<dbReference type="Gene3D" id="3.30.420.40">
    <property type="match status" value="1"/>
</dbReference>
<dbReference type="Pfam" id="PF01300">
    <property type="entry name" value="Sua5_yciO_yrdC"/>
    <property type="match status" value="1"/>
</dbReference>
<evidence type="ECO:0000256" key="1">
    <source>
        <dbReference type="ARBA" id="ARBA00008097"/>
    </source>
</evidence>
<dbReference type="SUPFAM" id="SSF55821">
    <property type="entry name" value="YrdC/RibB"/>
    <property type="match status" value="1"/>
</dbReference>
<name>A0A6F8YU42_9ACTN</name>
<dbReference type="AlphaFoldDB" id="A0A6F8YU42"/>
<evidence type="ECO:0000313" key="4">
    <source>
        <dbReference type="Proteomes" id="UP000503011"/>
    </source>
</evidence>
<dbReference type="Pfam" id="PF17788">
    <property type="entry name" value="HypF_C"/>
    <property type="match status" value="1"/>
</dbReference>
<proteinExistence type="inferred from homology"/>
<dbReference type="Pfam" id="PF22521">
    <property type="entry name" value="HypF_C_2"/>
    <property type="match status" value="1"/>
</dbReference>
<reference evidence="3 4" key="2">
    <citation type="submission" date="2020-03" db="EMBL/GenBank/DDBJ databases">
        <authorList>
            <person name="Ichikawa N."/>
            <person name="Kimura A."/>
            <person name="Kitahashi Y."/>
            <person name="Uohara A."/>
        </authorList>
    </citation>
    <scope>NUCLEOTIDE SEQUENCE [LARGE SCALE GENOMIC DNA]</scope>
    <source>
        <strain evidence="3 4">NBRC 105367</strain>
    </source>
</reference>
<dbReference type="InterPro" id="IPR041440">
    <property type="entry name" value="HypF_C"/>
</dbReference>
<evidence type="ECO:0000313" key="3">
    <source>
        <dbReference type="EMBL" id="BCB89566.1"/>
    </source>
</evidence>
<dbReference type="PROSITE" id="PS51163">
    <property type="entry name" value="YRDC"/>
    <property type="match status" value="1"/>
</dbReference>
<dbReference type="PANTHER" id="PTHR42959:SF1">
    <property type="entry name" value="CARBAMOYLTRANSFERASE HYPF"/>
    <property type="match status" value="1"/>
</dbReference>
<dbReference type="GO" id="GO:0008270">
    <property type="term" value="F:zinc ion binding"/>
    <property type="evidence" value="ECO:0007669"/>
    <property type="project" value="TreeGrafter"/>
</dbReference>
<dbReference type="EMBL" id="AP022871">
    <property type="protein sequence ID" value="BCB89566.1"/>
    <property type="molecule type" value="Genomic_DNA"/>
</dbReference>
<dbReference type="GO" id="GO:0051604">
    <property type="term" value="P:protein maturation"/>
    <property type="evidence" value="ECO:0007669"/>
    <property type="project" value="TreeGrafter"/>
</dbReference>
<dbReference type="InterPro" id="IPR051060">
    <property type="entry name" value="Carbamoyltrans_HypF-like"/>
</dbReference>
<gene>
    <name evidence="3" type="ORF">Psuf_068790</name>
</gene>
<dbReference type="InterPro" id="IPR006070">
    <property type="entry name" value="Sua5-like_dom"/>
</dbReference>
<organism evidence="3 4">
    <name type="scientific">Phytohabitans suffuscus</name>
    <dbReference type="NCBI Taxonomy" id="624315"/>
    <lineage>
        <taxon>Bacteria</taxon>
        <taxon>Bacillati</taxon>
        <taxon>Actinomycetota</taxon>
        <taxon>Actinomycetes</taxon>
        <taxon>Micromonosporales</taxon>
        <taxon>Micromonosporaceae</taxon>
    </lineage>
</organism>